<protein>
    <recommendedName>
        <fullName evidence="4">DNA-directed RNA polymerase III subunit RPC5</fullName>
    </recommendedName>
</protein>
<feature type="region of interest" description="Disordered" evidence="1">
    <location>
        <begin position="131"/>
        <end position="151"/>
    </location>
</feature>
<organism evidence="2 3">
    <name type="scientific">Coccomyxa subellipsoidea</name>
    <dbReference type="NCBI Taxonomy" id="248742"/>
    <lineage>
        <taxon>Eukaryota</taxon>
        <taxon>Viridiplantae</taxon>
        <taxon>Chlorophyta</taxon>
        <taxon>core chlorophytes</taxon>
        <taxon>Trebouxiophyceae</taxon>
        <taxon>Trebouxiophyceae incertae sedis</taxon>
        <taxon>Coccomyxaceae</taxon>
        <taxon>Coccomyxa</taxon>
    </lineage>
</organism>
<evidence type="ECO:0000256" key="1">
    <source>
        <dbReference type="SAM" id="MobiDB-lite"/>
    </source>
</evidence>
<dbReference type="Proteomes" id="UP001491310">
    <property type="component" value="Unassembled WGS sequence"/>
</dbReference>
<dbReference type="PANTHER" id="PTHR12069:SF0">
    <property type="entry name" value="DNA-DIRECTED RNA POLYMERASE III SUBUNIT RPC5"/>
    <property type="match status" value="1"/>
</dbReference>
<keyword evidence="3" id="KW-1185">Reference proteome</keyword>
<name>A0ABR2YNZ2_9CHLO</name>
<feature type="region of interest" description="Disordered" evidence="1">
    <location>
        <begin position="233"/>
        <end position="284"/>
    </location>
</feature>
<accession>A0ABR2YNZ2</accession>
<dbReference type="EMBL" id="JALJOT010000007">
    <property type="protein sequence ID" value="KAK9908754.1"/>
    <property type="molecule type" value="Genomic_DNA"/>
</dbReference>
<dbReference type="PANTHER" id="PTHR12069">
    <property type="entry name" value="DNA-DIRECTED RNA POLYMERASES III 80 KDA POLYPEPTIDE RNA POLYMERASE III SUBUNIT 5"/>
    <property type="match status" value="1"/>
</dbReference>
<proteinExistence type="predicted"/>
<dbReference type="Pfam" id="PF04801">
    <property type="entry name" value="RPC5"/>
    <property type="match status" value="1"/>
</dbReference>
<evidence type="ECO:0000313" key="3">
    <source>
        <dbReference type="Proteomes" id="UP001491310"/>
    </source>
</evidence>
<reference evidence="2 3" key="1">
    <citation type="journal article" date="2024" name="Nat. Commun.">
        <title>Phylogenomics reveals the evolutionary origins of lichenization in chlorophyte algae.</title>
        <authorList>
            <person name="Puginier C."/>
            <person name="Libourel C."/>
            <person name="Otte J."/>
            <person name="Skaloud P."/>
            <person name="Haon M."/>
            <person name="Grisel S."/>
            <person name="Petersen M."/>
            <person name="Berrin J.G."/>
            <person name="Delaux P.M."/>
            <person name="Dal Grande F."/>
            <person name="Keller J."/>
        </authorList>
    </citation>
    <scope>NUCLEOTIDE SEQUENCE [LARGE SCALE GENOMIC DNA]</scope>
    <source>
        <strain evidence="2 3">SAG 216-7</strain>
    </source>
</reference>
<dbReference type="InterPro" id="IPR006886">
    <property type="entry name" value="RNA_pol_III_Rpc5"/>
</dbReference>
<sequence>MDGIEPGDRVVRELDVFLSNGQLGQNTKLCLLQFPLRPPWRPYEMDYSRKVQIKPVAKRMQIDVPLHKDTDNYNSHADASLQLDSIQLSSSAVDMRTSYAVASIKGNSVVLTPLDEAIALRPSLAHLATARAESEPRRAAASVQEEDEKPAELQPLTVQVKRRETERQVEMRMNSYAYLQGIEADEPWVDLDAHAPDSGAAESVWSALHRTLEADVPMTLSREAYLDALLPGPSASPEVPSSMEAASPTRAAAALGARREEQPQPSTSSQAHTERPFAPAKAEPISRDAQKALADTVVAFCKSYSLFNQDQMREFLRKYKHAGAAQGLADFPAVQLREAIVASGLVLYCKGVFIQASTGNAGYDPLRSLIISLLQENDYLRKADVSGAAKAAGVPFEEKMYSKAMKELCSSKGGMWTMKKRAE</sequence>
<comment type="caution">
    <text evidence="2">The sequence shown here is derived from an EMBL/GenBank/DDBJ whole genome shotgun (WGS) entry which is preliminary data.</text>
</comment>
<gene>
    <name evidence="2" type="ORF">WJX75_002375</name>
</gene>
<evidence type="ECO:0000313" key="2">
    <source>
        <dbReference type="EMBL" id="KAK9908754.1"/>
    </source>
</evidence>
<feature type="compositionally biased region" description="Low complexity" evidence="1">
    <location>
        <begin position="244"/>
        <end position="256"/>
    </location>
</feature>
<evidence type="ECO:0008006" key="4">
    <source>
        <dbReference type="Google" id="ProtNLM"/>
    </source>
</evidence>